<sequence>MSKKKLQLQDRDVKMLEDVIDFNGLPTEAIIQVHFENKRKYAYERLKQLKKSGYLKEKYYYKSENKMGKRMSAILYASSKTVKLLRPTLNPTSVQPRDDELDVHYLLGSLYNEIPNMMPARRAKKVLKLKSFDPFDVAIDGDPVIFLYVLNKKAGVDALNRVYAFAKSHGENGLNFVIANHNPSKKIFSPPLRYITWDMSLEVIPNILKDQNYYMKEFEEIMKNGYNNQLEYAGSSGAFLKYNYKNKDIYLAELITGDNYLRRELYIPPKTAFVYIKNRKQLEDVKIQSDNKFYAFSRDEKKRYKMEKQFSKTIIEEVDS</sequence>
<gene>
    <name evidence="1" type="ordered locus">Nther_0380</name>
</gene>
<dbReference type="HOGENOM" id="CLU_868274_0_0_9"/>
<name>B2A5E2_NATTJ</name>
<accession>B2A5E2</accession>
<evidence type="ECO:0000313" key="2">
    <source>
        <dbReference type="Proteomes" id="UP000001683"/>
    </source>
</evidence>
<proteinExistence type="predicted"/>
<dbReference type="KEGG" id="nth:Nther_0380"/>
<dbReference type="AlphaFoldDB" id="B2A5E2"/>
<reference evidence="1 2" key="1">
    <citation type="submission" date="2008-04" db="EMBL/GenBank/DDBJ databases">
        <title>Complete sequence of chromosome of Natranaerobius thermophilus JW/NM-WN-LF.</title>
        <authorList>
            <consortium name="US DOE Joint Genome Institute"/>
            <person name="Copeland A."/>
            <person name="Lucas S."/>
            <person name="Lapidus A."/>
            <person name="Glavina del Rio T."/>
            <person name="Dalin E."/>
            <person name="Tice H."/>
            <person name="Bruce D."/>
            <person name="Goodwin L."/>
            <person name="Pitluck S."/>
            <person name="Chertkov O."/>
            <person name="Brettin T."/>
            <person name="Detter J.C."/>
            <person name="Han C."/>
            <person name="Kuske C.R."/>
            <person name="Schmutz J."/>
            <person name="Larimer F."/>
            <person name="Land M."/>
            <person name="Hauser L."/>
            <person name="Kyrpides N."/>
            <person name="Lykidis A."/>
            <person name="Mesbah N.M."/>
            <person name="Wiegel J."/>
        </authorList>
    </citation>
    <scope>NUCLEOTIDE SEQUENCE [LARGE SCALE GENOMIC DNA]</scope>
    <source>
        <strain evidence="2">ATCC BAA-1301 / DSM 18059 / JW/NM-WN-LF</strain>
    </source>
</reference>
<evidence type="ECO:0000313" key="1">
    <source>
        <dbReference type="EMBL" id="ACB83976.1"/>
    </source>
</evidence>
<dbReference type="RefSeq" id="WP_012446864.1">
    <property type="nucleotide sequence ID" value="NC_010718.1"/>
</dbReference>
<dbReference type="EMBL" id="CP001034">
    <property type="protein sequence ID" value="ACB83976.1"/>
    <property type="molecule type" value="Genomic_DNA"/>
</dbReference>
<dbReference type="OrthoDB" id="2467806at2"/>
<protein>
    <recommendedName>
        <fullName evidence="3">Replication-relaxation</fullName>
    </recommendedName>
</protein>
<evidence type="ECO:0008006" key="3">
    <source>
        <dbReference type="Google" id="ProtNLM"/>
    </source>
</evidence>
<keyword evidence="2" id="KW-1185">Reference proteome</keyword>
<organism evidence="1 2">
    <name type="scientific">Natranaerobius thermophilus (strain ATCC BAA-1301 / DSM 18059 / JW/NM-WN-LF)</name>
    <dbReference type="NCBI Taxonomy" id="457570"/>
    <lineage>
        <taxon>Bacteria</taxon>
        <taxon>Bacillati</taxon>
        <taxon>Bacillota</taxon>
        <taxon>Clostridia</taxon>
        <taxon>Natranaerobiales</taxon>
        <taxon>Natranaerobiaceae</taxon>
        <taxon>Natranaerobius</taxon>
    </lineage>
</organism>
<dbReference type="InParanoid" id="B2A5E2"/>
<reference evidence="1 2" key="2">
    <citation type="journal article" date="2011" name="J. Bacteriol.">
        <title>Complete genome sequence of the anaerobic, halophilic alkalithermophile Natranaerobius thermophilus JW/NM-WN-LF.</title>
        <authorList>
            <person name="Zhao B."/>
            <person name="Mesbah N.M."/>
            <person name="Dalin E."/>
            <person name="Goodwin L."/>
            <person name="Nolan M."/>
            <person name="Pitluck S."/>
            <person name="Chertkov O."/>
            <person name="Brettin T.S."/>
            <person name="Han J."/>
            <person name="Larimer F.W."/>
            <person name="Land M.L."/>
            <person name="Hauser L."/>
            <person name="Kyrpides N."/>
            <person name="Wiegel J."/>
        </authorList>
    </citation>
    <scope>NUCLEOTIDE SEQUENCE [LARGE SCALE GENOMIC DNA]</scope>
    <source>
        <strain evidence="2">ATCC BAA-1301 / DSM 18059 / JW/NM-WN-LF</strain>
    </source>
</reference>
<dbReference type="Proteomes" id="UP000001683">
    <property type="component" value="Chromosome"/>
</dbReference>
<dbReference type="STRING" id="457570.Nther_0380"/>